<dbReference type="Proteomes" id="UP000026249">
    <property type="component" value="Unassembled WGS sequence"/>
</dbReference>
<evidence type="ECO:0000313" key="3">
    <source>
        <dbReference type="EMBL" id="KAJ55223.1"/>
    </source>
</evidence>
<protein>
    <submittedName>
        <fullName evidence="3">Thioesterase</fullName>
    </submittedName>
</protein>
<sequence>MASSDIARQFMSNLPYNVALGIEIDDVRDGRAQMSMPYDDRFVGNPAQGVLHGGVVSALMDSSAGAAVLSHPDVMSVVATLDLRIDYLRAATPGQRLIARAHCYHVSRSVAFVSVQTFDDNTDLPVATAAGAFAMDGSAGKEAT</sequence>
<dbReference type="CDD" id="cd03443">
    <property type="entry name" value="PaaI_thioesterase"/>
    <property type="match status" value="1"/>
</dbReference>
<keyword evidence="1" id="KW-0378">Hydrolase</keyword>
<dbReference type="RefSeq" id="WP_035260519.1">
    <property type="nucleotide sequence ID" value="NZ_JFKE01000005.1"/>
</dbReference>
<proteinExistence type="predicted"/>
<gene>
    <name evidence="3" type="ORF">ACMU_15825</name>
</gene>
<feature type="domain" description="Thioesterase" evidence="2">
    <location>
        <begin position="48"/>
        <end position="124"/>
    </location>
</feature>
<comment type="caution">
    <text evidence="3">The sequence shown here is derived from an EMBL/GenBank/DDBJ whole genome shotgun (WGS) entry which is preliminary data.</text>
</comment>
<evidence type="ECO:0000256" key="1">
    <source>
        <dbReference type="ARBA" id="ARBA00022801"/>
    </source>
</evidence>
<dbReference type="GO" id="GO:0005829">
    <property type="term" value="C:cytosol"/>
    <property type="evidence" value="ECO:0007669"/>
    <property type="project" value="TreeGrafter"/>
</dbReference>
<dbReference type="Pfam" id="PF03061">
    <property type="entry name" value="4HBT"/>
    <property type="match status" value="1"/>
</dbReference>
<dbReference type="STRING" id="1454373.ACMU_15825"/>
<dbReference type="SUPFAM" id="SSF54637">
    <property type="entry name" value="Thioesterase/thiol ester dehydrase-isomerase"/>
    <property type="match status" value="1"/>
</dbReference>
<dbReference type="NCBIfam" id="TIGR00369">
    <property type="entry name" value="unchar_dom_1"/>
    <property type="match status" value="1"/>
</dbReference>
<dbReference type="GO" id="GO:0061522">
    <property type="term" value="F:1,4-dihydroxy-2-naphthoyl-CoA thioesterase activity"/>
    <property type="evidence" value="ECO:0007669"/>
    <property type="project" value="TreeGrafter"/>
</dbReference>
<name>A0A037ZGF5_9RHOB</name>
<organism evidence="3 4">
    <name type="scientific">Actibacterium mucosum KCTC 23349</name>
    <dbReference type="NCBI Taxonomy" id="1454373"/>
    <lineage>
        <taxon>Bacteria</taxon>
        <taxon>Pseudomonadati</taxon>
        <taxon>Pseudomonadota</taxon>
        <taxon>Alphaproteobacteria</taxon>
        <taxon>Rhodobacterales</taxon>
        <taxon>Roseobacteraceae</taxon>
        <taxon>Actibacterium</taxon>
    </lineage>
</organism>
<reference evidence="3 4" key="1">
    <citation type="submission" date="2014-03" db="EMBL/GenBank/DDBJ databases">
        <title>Draft Genome Sequence of Actibacterium mucosum KCTC 23349, a Marine Alphaproteobacterium with Complex Ionic Requirements Isolated from Mediterranean Seawater at Malvarrosa Beach, Valencia, Spain.</title>
        <authorList>
            <person name="Arahal D.R."/>
            <person name="Shao Z."/>
            <person name="Lai Q."/>
            <person name="Pujalte M.J."/>
        </authorList>
    </citation>
    <scope>NUCLEOTIDE SEQUENCE [LARGE SCALE GENOMIC DNA]</scope>
    <source>
        <strain evidence="3 4">KCTC 23349</strain>
    </source>
</reference>
<dbReference type="InterPro" id="IPR029069">
    <property type="entry name" value="HotDog_dom_sf"/>
</dbReference>
<accession>A0A037ZGF5</accession>
<evidence type="ECO:0000313" key="4">
    <source>
        <dbReference type="Proteomes" id="UP000026249"/>
    </source>
</evidence>
<keyword evidence="4" id="KW-1185">Reference proteome</keyword>
<dbReference type="OrthoDB" id="9813158at2"/>
<dbReference type="Gene3D" id="3.10.129.10">
    <property type="entry name" value="Hotdog Thioesterase"/>
    <property type="match status" value="1"/>
</dbReference>
<dbReference type="InterPro" id="IPR006683">
    <property type="entry name" value="Thioestr_dom"/>
</dbReference>
<dbReference type="EMBL" id="JFKE01000005">
    <property type="protein sequence ID" value="KAJ55223.1"/>
    <property type="molecule type" value="Genomic_DNA"/>
</dbReference>
<dbReference type="AlphaFoldDB" id="A0A037ZGF5"/>
<dbReference type="InterPro" id="IPR003736">
    <property type="entry name" value="PAAI_dom"/>
</dbReference>
<dbReference type="PANTHER" id="PTHR43240:SF7">
    <property type="entry name" value="BLR7284 PROTEIN"/>
    <property type="match status" value="1"/>
</dbReference>
<evidence type="ECO:0000259" key="2">
    <source>
        <dbReference type="Pfam" id="PF03061"/>
    </source>
</evidence>
<dbReference type="PANTHER" id="PTHR43240">
    <property type="entry name" value="1,4-DIHYDROXY-2-NAPHTHOYL-COA THIOESTERASE 1"/>
    <property type="match status" value="1"/>
</dbReference>